<evidence type="ECO:0000313" key="2">
    <source>
        <dbReference type="Proteomes" id="UP000219901"/>
    </source>
</evidence>
<name>A0A2A6ZZM5_9FIRM</name>
<dbReference type="Pfam" id="PF12855">
    <property type="entry name" value="Ecl1"/>
    <property type="match status" value="1"/>
</dbReference>
<dbReference type="RefSeq" id="WP_097783252.1">
    <property type="nucleotide sequence ID" value="NZ_CP065376.1"/>
</dbReference>
<sequence length="114" mass="13552">MTTEQWERENQDTLMEYFIDGDPSVRRIQCEYCRKVIYTQTRNRKYCSFQTCGHKMLNLRKSLKKRAERGTYTCACCGKQFLPIRADARYCSNACRQKDYRHRKTAARTSLLGT</sequence>
<evidence type="ECO:0000313" key="1">
    <source>
        <dbReference type="EMBL" id="PDX72351.1"/>
    </source>
</evidence>
<dbReference type="Proteomes" id="UP000219901">
    <property type="component" value="Unassembled WGS sequence"/>
</dbReference>
<gene>
    <name evidence="1" type="ORF">CGS55_08655</name>
</gene>
<dbReference type="EMBL" id="NMTV01000051">
    <property type="protein sequence ID" value="PDX72351.1"/>
    <property type="molecule type" value="Genomic_DNA"/>
</dbReference>
<protein>
    <submittedName>
        <fullName evidence="1">Uncharacterized protein</fullName>
    </submittedName>
</protein>
<reference evidence="1 2" key="1">
    <citation type="journal article" date="2017" name="Front. Microbiol.">
        <title>New Insights into the Diversity of the Genus Faecalibacterium.</title>
        <authorList>
            <person name="Benevides L."/>
            <person name="Burman S."/>
            <person name="Martin R."/>
            <person name="Robert V."/>
            <person name="Thomas M."/>
            <person name="Miquel S."/>
            <person name="Chain F."/>
            <person name="Sokol H."/>
            <person name="Bermudez-Humaran L.G."/>
            <person name="Morrison M."/>
            <person name="Langella P."/>
            <person name="Azevedo V.A."/>
            <person name="Chatel J.M."/>
            <person name="Soares S."/>
        </authorList>
    </citation>
    <scope>NUCLEOTIDE SEQUENCE [LARGE SCALE GENOMIC DNA]</scope>
    <source>
        <strain evidence="1 2">CNCM I 4546</strain>
    </source>
</reference>
<organism evidence="1 2">
    <name type="scientific">Faecalibacterium prausnitzii</name>
    <dbReference type="NCBI Taxonomy" id="853"/>
    <lineage>
        <taxon>Bacteria</taxon>
        <taxon>Bacillati</taxon>
        <taxon>Bacillota</taxon>
        <taxon>Clostridia</taxon>
        <taxon>Eubacteriales</taxon>
        <taxon>Oscillospiraceae</taxon>
        <taxon>Faecalibacterium</taxon>
    </lineage>
</organism>
<proteinExistence type="predicted"/>
<comment type="caution">
    <text evidence="1">The sequence shown here is derived from an EMBL/GenBank/DDBJ whole genome shotgun (WGS) entry which is preliminary data.</text>
</comment>
<dbReference type="AlphaFoldDB" id="A0A2A6ZZM5"/>
<accession>A0A2A6ZZM5</accession>
<dbReference type="InterPro" id="IPR024368">
    <property type="entry name" value="Ecl1/2/3"/>
</dbReference>